<protein>
    <submittedName>
        <fullName evidence="1">Uncharacterized protein</fullName>
    </submittedName>
</protein>
<reference evidence="1" key="2">
    <citation type="journal article" date="2015" name="Fish Shellfish Immunol.">
        <title>Early steps in the European eel (Anguilla anguilla)-Vibrio vulnificus interaction in the gills: Role of the RtxA13 toxin.</title>
        <authorList>
            <person name="Callol A."/>
            <person name="Pajuelo D."/>
            <person name="Ebbesson L."/>
            <person name="Teles M."/>
            <person name="MacKenzie S."/>
            <person name="Amaro C."/>
        </authorList>
    </citation>
    <scope>NUCLEOTIDE SEQUENCE</scope>
</reference>
<evidence type="ECO:0000313" key="1">
    <source>
        <dbReference type="EMBL" id="JAH56197.1"/>
    </source>
</evidence>
<reference evidence="1" key="1">
    <citation type="submission" date="2014-11" db="EMBL/GenBank/DDBJ databases">
        <authorList>
            <person name="Amaro Gonzalez C."/>
        </authorList>
    </citation>
    <scope>NUCLEOTIDE SEQUENCE</scope>
</reference>
<accession>A0A0E9TRV2</accession>
<sequence>MEVLKYVVIFFTYNVKKHGTSVILHFTRNS</sequence>
<organism evidence="1">
    <name type="scientific">Anguilla anguilla</name>
    <name type="common">European freshwater eel</name>
    <name type="synonym">Muraena anguilla</name>
    <dbReference type="NCBI Taxonomy" id="7936"/>
    <lineage>
        <taxon>Eukaryota</taxon>
        <taxon>Metazoa</taxon>
        <taxon>Chordata</taxon>
        <taxon>Craniata</taxon>
        <taxon>Vertebrata</taxon>
        <taxon>Euteleostomi</taxon>
        <taxon>Actinopterygii</taxon>
        <taxon>Neopterygii</taxon>
        <taxon>Teleostei</taxon>
        <taxon>Anguilliformes</taxon>
        <taxon>Anguillidae</taxon>
        <taxon>Anguilla</taxon>
    </lineage>
</organism>
<dbReference type="AlphaFoldDB" id="A0A0E9TRV2"/>
<dbReference type="EMBL" id="GBXM01052380">
    <property type="protein sequence ID" value="JAH56197.1"/>
    <property type="molecule type" value="Transcribed_RNA"/>
</dbReference>
<proteinExistence type="predicted"/>
<name>A0A0E9TRV2_ANGAN</name>